<proteinExistence type="predicted"/>
<name>Q1Q5B5_KUEST</name>
<organism evidence="1">
    <name type="scientific">Kuenenia stuttgartiensis</name>
    <dbReference type="NCBI Taxonomy" id="174633"/>
    <lineage>
        <taxon>Bacteria</taxon>
        <taxon>Pseudomonadati</taxon>
        <taxon>Planctomycetota</taxon>
        <taxon>Candidatus Brocadiia</taxon>
        <taxon>Candidatus Brocadiales</taxon>
        <taxon>Candidatus Brocadiaceae</taxon>
        <taxon>Candidatus Kuenenia</taxon>
    </lineage>
</organism>
<protein>
    <submittedName>
        <fullName evidence="1">Uncharacterized protein</fullName>
    </submittedName>
</protein>
<reference evidence="1" key="2">
    <citation type="submission" date="2006-01" db="EMBL/GenBank/DDBJ databases">
        <authorList>
            <person name="Genoscope"/>
        </authorList>
    </citation>
    <scope>NUCLEOTIDE SEQUENCE</scope>
</reference>
<dbReference type="EMBL" id="CT573071">
    <property type="protein sequence ID" value="CAJ75209.1"/>
    <property type="molecule type" value="Genomic_DNA"/>
</dbReference>
<evidence type="ECO:0000313" key="1">
    <source>
        <dbReference type="EMBL" id="CAJ75209.1"/>
    </source>
</evidence>
<reference evidence="1" key="1">
    <citation type="journal article" date="2006" name="Nature">
        <title>Deciphering the evolution and metabolism of an anammox bacterium from a community genome.</title>
        <authorList>
            <person name="Strous M."/>
            <person name="Pelletier E."/>
            <person name="Mangenot S."/>
            <person name="Rattei T."/>
            <person name="Lehner A."/>
            <person name="Taylor M.W."/>
            <person name="Horn M."/>
            <person name="Daims H."/>
            <person name="Bartol-Mavel D."/>
            <person name="Wincker P."/>
            <person name="Barbe V."/>
            <person name="Fonknechten N."/>
            <person name="Vallenet D."/>
            <person name="Segurens B."/>
            <person name="Schenowitz-Truong C."/>
            <person name="Medigue C."/>
            <person name="Collingro A."/>
            <person name="Snel B."/>
            <person name="Dutilh B.E."/>
            <person name="OpDenCamp H.J.M."/>
            <person name="vanDerDrift C."/>
            <person name="Cirpus I."/>
            <person name="vanDePas-Schoonen K.T."/>
            <person name="Harhangi H.R."/>
            <person name="vanNiftrik L."/>
            <person name="Schmid M."/>
            <person name="Keltjens J."/>
            <person name="vanDeVossenberg J."/>
            <person name="Kartal B."/>
            <person name="Meier H."/>
            <person name="Frishman D."/>
            <person name="Huynen M.A."/>
            <person name="Mewes H."/>
            <person name="Weissenbach J."/>
            <person name="Jetten M.S.M."/>
            <person name="Wagner M."/>
            <person name="LePaslier D."/>
        </authorList>
    </citation>
    <scope>NUCLEOTIDE SEQUENCE</scope>
</reference>
<sequence length="257" mass="28607">MAKKTIAEPSIDFDYDIVDPDATDQYGMRYPVAQWYNGQQALKAIGGVQYSGGVVLPAKYLSGGVIPDGWEAGAVTFRSGTDEPAVTTRNIVFAPIRTRFRFFAKQGEEVVYYPRHAFAAGANMRGHLQALCAIQGMDEPIVVTFKGKASQAFEALLKDFDMRVIHSANRTAPKGKLLPRYAFWMSVAPGAHTKVGAPGHESVVTLPTLSLPAEITREYLMSCYVGRENLERFQEWYRQADAWAKEWNQDLFDEGVN</sequence>
<dbReference type="AlphaFoldDB" id="Q1Q5B5"/>
<gene>
    <name evidence="1" type="ORF">kuste4447</name>
</gene>
<accession>Q1Q5B5</accession>